<dbReference type="InterPro" id="IPR001926">
    <property type="entry name" value="TrpB-like_PALP"/>
</dbReference>
<organism evidence="5 6">
    <name type="scientific">Streptomyces johnsoniae</name>
    <dbReference type="NCBI Taxonomy" id="3075532"/>
    <lineage>
        <taxon>Bacteria</taxon>
        <taxon>Bacillati</taxon>
        <taxon>Actinomycetota</taxon>
        <taxon>Actinomycetes</taxon>
        <taxon>Kitasatosporales</taxon>
        <taxon>Streptomycetaceae</taxon>
        <taxon>Streptomyces</taxon>
    </lineage>
</organism>
<evidence type="ECO:0000256" key="3">
    <source>
        <dbReference type="ARBA" id="ARBA00023239"/>
    </source>
</evidence>
<dbReference type="RefSeq" id="WP_311619212.1">
    <property type="nucleotide sequence ID" value="NZ_JAVREV010000011.1"/>
</dbReference>
<dbReference type="SUPFAM" id="SSF53686">
    <property type="entry name" value="Tryptophan synthase beta subunit-like PLP-dependent enzymes"/>
    <property type="match status" value="1"/>
</dbReference>
<protein>
    <submittedName>
        <fullName evidence="5">PLP-dependent lyase/thiolase</fullName>
    </submittedName>
</protein>
<name>A0ABU2S7N5_9ACTN</name>
<evidence type="ECO:0000256" key="2">
    <source>
        <dbReference type="ARBA" id="ARBA00022898"/>
    </source>
</evidence>
<dbReference type="Pfam" id="PF00291">
    <property type="entry name" value="PALP"/>
    <property type="match status" value="1"/>
</dbReference>
<comment type="cofactor">
    <cofactor evidence="1">
        <name>pyridoxal 5'-phosphate</name>
        <dbReference type="ChEBI" id="CHEBI:597326"/>
    </cofactor>
</comment>
<keyword evidence="3 5" id="KW-0456">Lyase</keyword>
<evidence type="ECO:0000259" key="4">
    <source>
        <dbReference type="Pfam" id="PF00291"/>
    </source>
</evidence>
<keyword evidence="2" id="KW-0663">Pyridoxal phosphate</keyword>
<gene>
    <name evidence="5" type="ORF">RM779_20620</name>
</gene>
<reference evidence="6" key="1">
    <citation type="submission" date="2023-07" db="EMBL/GenBank/DDBJ databases">
        <title>30 novel species of actinomycetes from the DSMZ collection.</title>
        <authorList>
            <person name="Nouioui I."/>
        </authorList>
    </citation>
    <scope>NUCLEOTIDE SEQUENCE [LARGE SCALE GENOMIC DNA]</scope>
    <source>
        <strain evidence="6">DSM 41886</strain>
    </source>
</reference>
<dbReference type="InterPro" id="IPR036052">
    <property type="entry name" value="TrpB-like_PALP_sf"/>
</dbReference>
<dbReference type="GO" id="GO:0016829">
    <property type="term" value="F:lyase activity"/>
    <property type="evidence" value="ECO:0007669"/>
    <property type="project" value="UniProtKB-KW"/>
</dbReference>
<evidence type="ECO:0000313" key="5">
    <source>
        <dbReference type="EMBL" id="MDT0444987.1"/>
    </source>
</evidence>
<dbReference type="Proteomes" id="UP001183615">
    <property type="component" value="Unassembled WGS sequence"/>
</dbReference>
<accession>A0ABU2S7N5</accession>
<proteinExistence type="predicted"/>
<dbReference type="PANTHER" id="PTHR48078">
    <property type="entry name" value="THREONINE DEHYDRATASE, MITOCHONDRIAL-RELATED"/>
    <property type="match status" value="1"/>
</dbReference>
<sequence length="313" mass="32111">MLNVSLDAIEQAARVIDPAFLDTPEIELWPGLTLKLETLNPVRSFKGRGGDWLAARCGAGETLVCASAGNLGQGLAHGARRHGLELHVLAARTANPAELRRLGELGARLTPVEGDADEAAARAAALAAERGWRLVGAGAEPALAEGAATIAVELARRHGPALRTVVVPVGNGSLACGVGTWLRAVSPGTRLVGVGSTASRATHDAWCTGVAEPGPPFHTAAPGLGVRVPEPDAVARLRQVVDEFVLVEEDQLLDAAKLLWNNRGVLTEPSGAAAAAAVIQRPDLAGEGVTALVLTGANASGDVLLRTLHGDPP</sequence>
<feature type="domain" description="Tryptophan synthase beta chain-like PALP" evidence="4">
    <location>
        <begin position="32"/>
        <end position="296"/>
    </location>
</feature>
<keyword evidence="6" id="KW-1185">Reference proteome</keyword>
<comment type="caution">
    <text evidence="5">The sequence shown here is derived from an EMBL/GenBank/DDBJ whole genome shotgun (WGS) entry which is preliminary data.</text>
</comment>
<dbReference type="Gene3D" id="3.40.50.1100">
    <property type="match status" value="2"/>
</dbReference>
<dbReference type="InterPro" id="IPR050147">
    <property type="entry name" value="Ser/Thr_Dehydratase"/>
</dbReference>
<evidence type="ECO:0000313" key="6">
    <source>
        <dbReference type="Proteomes" id="UP001183615"/>
    </source>
</evidence>
<evidence type="ECO:0000256" key="1">
    <source>
        <dbReference type="ARBA" id="ARBA00001933"/>
    </source>
</evidence>
<dbReference type="EMBL" id="JAVREV010000011">
    <property type="protein sequence ID" value="MDT0444987.1"/>
    <property type="molecule type" value="Genomic_DNA"/>
</dbReference>